<dbReference type="SUPFAM" id="SSF103473">
    <property type="entry name" value="MFS general substrate transporter"/>
    <property type="match status" value="1"/>
</dbReference>
<feature type="transmembrane region" description="Helical" evidence="9">
    <location>
        <begin position="277"/>
        <end position="297"/>
    </location>
</feature>
<feature type="transmembrane region" description="Helical" evidence="9">
    <location>
        <begin position="215"/>
        <end position="242"/>
    </location>
</feature>
<keyword evidence="4 9" id="KW-0812">Transmembrane</keyword>
<feature type="transmembrane region" description="Helical" evidence="9">
    <location>
        <begin position="248"/>
        <end position="270"/>
    </location>
</feature>
<dbReference type="EMBL" id="BAAATZ010000002">
    <property type="protein sequence ID" value="GAA2719134.1"/>
    <property type="molecule type" value="Genomic_DNA"/>
</dbReference>
<proteinExistence type="inferred from homology"/>
<feature type="transmembrane region" description="Helical" evidence="9">
    <location>
        <begin position="75"/>
        <end position="95"/>
    </location>
</feature>
<feature type="transmembrane region" description="Helical" evidence="9">
    <location>
        <begin position="366"/>
        <end position="384"/>
    </location>
</feature>
<gene>
    <name evidence="11" type="ORF">GCM10010439_03990</name>
</gene>
<comment type="similarity">
    <text evidence="7">Belongs to the major facilitator superfamily. Drug:H(+) antiporter-3 (DHA3) (TC 2.A.1.21) family.</text>
</comment>
<keyword evidence="5 9" id="KW-1133">Transmembrane helix</keyword>
<keyword evidence="3" id="KW-1003">Cell membrane</keyword>
<dbReference type="InterPro" id="IPR036259">
    <property type="entry name" value="MFS_trans_sf"/>
</dbReference>
<dbReference type="Proteomes" id="UP001501842">
    <property type="component" value="Unassembled WGS sequence"/>
</dbReference>
<evidence type="ECO:0000256" key="9">
    <source>
        <dbReference type="SAM" id="Phobius"/>
    </source>
</evidence>
<keyword evidence="2" id="KW-0813">Transport</keyword>
<evidence type="ECO:0000313" key="12">
    <source>
        <dbReference type="Proteomes" id="UP001501842"/>
    </source>
</evidence>
<dbReference type="Pfam" id="PF07690">
    <property type="entry name" value="MFS_1"/>
    <property type="match status" value="2"/>
</dbReference>
<evidence type="ECO:0000259" key="10">
    <source>
        <dbReference type="PROSITE" id="PS50850"/>
    </source>
</evidence>
<feature type="transmembrane region" description="Helical" evidence="9">
    <location>
        <begin position="338"/>
        <end position="360"/>
    </location>
</feature>
<dbReference type="InterPro" id="IPR020846">
    <property type="entry name" value="MFS_dom"/>
</dbReference>
<evidence type="ECO:0000256" key="3">
    <source>
        <dbReference type="ARBA" id="ARBA00022475"/>
    </source>
</evidence>
<name>A0ABN3TVQ6_9ACTN</name>
<dbReference type="InterPro" id="IPR011701">
    <property type="entry name" value="MFS"/>
</dbReference>
<feature type="transmembrane region" description="Helical" evidence="9">
    <location>
        <begin position="144"/>
        <end position="164"/>
    </location>
</feature>
<feature type="transmembrane region" description="Helical" evidence="9">
    <location>
        <begin position="12"/>
        <end position="34"/>
    </location>
</feature>
<feature type="domain" description="Major facilitator superfamily (MFS) profile" evidence="10">
    <location>
        <begin position="209"/>
        <end position="403"/>
    </location>
</feature>
<keyword evidence="12" id="KW-1185">Reference proteome</keyword>
<evidence type="ECO:0000256" key="5">
    <source>
        <dbReference type="ARBA" id="ARBA00022989"/>
    </source>
</evidence>
<organism evidence="11 12">
    <name type="scientific">Actinocorallia aurantiaca</name>
    <dbReference type="NCBI Taxonomy" id="46204"/>
    <lineage>
        <taxon>Bacteria</taxon>
        <taxon>Bacillati</taxon>
        <taxon>Actinomycetota</taxon>
        <taxon>Actinomycetes</taxon>
        <taxon>Streptosporangiales</taxon>
        <taxon>Thermomonosporaceae</taxon>
        <taxon>Actinocorallia</taxon>
    </lineage>
</organism>
<sequence>MGCVRVVSWAYLVSYALSMVGNSLAGVVLPLVVLQVTGSAWGAGIVAGVTVVPAVLAGLFTGVLIDRIDRRTASVLADVVSAASIGMLPLVALVGELSLGWFVVSALLGSLGDVPGLTAREALLPAVVRHGGMGAERLTGLRESLGALAMLLGPAAAGGLMAVFGGAAVLWITAAASLAAALVTLLLPRGVGAVGGSAGPPRLREGWTALTRSPFLLAVTGLNLAALFVLVAFQALILPVSFIDRPGILGLVLSAMALGMLVGGAVYAVAGSRGPRRAWFVGGMAGVTAGFVLIAALPSAGLVLAGAFTVGLSSGLFNGLFGVLMIERMPEETRGRIMGIQNALMTAAAPVALVAAAALVETVGPGTAAAVLTAVWVVAAAAALRSRSLRTLEEGTAAAEVLR</sequence>
<dbReference type="PROSITE" id="PS50850">
    <property type="entry name" value="MFS"/>
    <property type="match status" value="1"/>
</dbReference>
<reference evidence="11 12" key="1">
    <citation type="journal article" date="2019" name="Int. J. Syst. Evol. Microbiol.">
        <title>The Global Catalogue of Microorganisms (GCM) 10K type strain sequencing project: providing services to taxonomists for standard genome sequencing and annotation.</title>
        <authorList>
            <consortium name="The Broad Institute Genomics Platform"/>
            <consortium name="The Broad Institute Genome Sequencing Center for Infectious Disease"/>
            <person name="Wu L."/>
            <person name="Ma J."/>
        </authorList>
    </citation>
    <scope>NUCLEOTIDE SEQUENCE [LARGE SCALE GENOMIC DNA]</scope>
    <source>
        <strain evidence="11 12">JCM 8201</strain>
    </source>
</reference>
<evidence type="ECO:0000256" key="4">
    <source>
        <dbReference type="ARBA" id="ARBA00022692"/>
    </source>
</evidence>
<comment type="subcellular location">
    <subcellularLocation>
        <location evidence="1">Cell inner membrane</location>
        <topology evidence="1">Multi-pass membrane protein</topology>
    </subcellularLocation>
</comment>
<dbReference type="Gene3D" id="1.20.1250.20">
    <property type="entry name" value="MFS general substrate transporter like domains"/>
    <property type="match status" value="1"/>
</dbReference>
<accession>A0ABN3TVQ6</accession>
<feature type="transmembrane region" description="Helical" evidence="9">
    <location>
        <begin position="40"/>
        <end position="63"/>
    </location>
</feature>
<evidence type="ECO:0000256" key="1">
    <source>
        <dbReference type="ARBA" id="ARBA00004429"/>
    </source>
</evidence>
<protein>
    <recommendedName>
        <fullName evidence="8">Multidrug efflux pump Tap</fullName>
    </recommendedName>
</protein>
<feature type="transmembrane region" description="Helical" evidence="9">
    <location>
        <begin position="303"/>
        <end position="326"/>
    </location>
</feature>
<comment type="caution">
    <text evidence="11">The sequence shown here is derived from an EMBL/GenBank/DDBJ whole genome shotgun (WGS) entry which is preliminary data.</text>
</comment>
<dbReference type="PANTHER" id="PTHR23513">
    <property type="entry name" value="INTEGRAL MEMBRANE EFFLUX PROTEIN-RELATED"/>
    <property type="match status" value="1"/>
</dbReference>
<dbReference type="CDD" id="cd06173">
    <property type="entry name" value="MFS_MefA_like"/>
    <property type="match status" value="1"/>
</dbReference>
<evidence type="ECO:0000256" key="2">
    <source>
        <dbReference type="ARBA" id="ARBA00022448"/>
    </source>
</evidence>
<evidence type="ECO:0000256" key="8">
    <source>
        <dbReference type="ARBA" id="ARBA00040914"/>
    </source>
</evidence>
<keyword evidence="6 9" id="KW-0472">Membrane</keyword>
<evidence type="ECO:0000313" key="11">
    <source>
        <dbReference type="EMBL" id="GAA2719134.1"/>
    </source>
</evidence>
<evidence type="ECO:0000256" key="7">
    <source>
        <dbReference type="ARBA" id="ARBA00038075"/>
    </source>
</evidence>
<evidence type="ECO:0000256" key="6">
    <source>
        <dbReference type="ARBA" id="ARBA00023136"/>
    </source>
</evidence>
<dbReference type="PANTHER" id="PTHR23513:SF9">
    <property type="entry name" value="ENTEROBACTIN EXPORTER ENTS"/>
    <property type="match status" value="1"/>
</dbReference>